<dbReference type="InterPro" id="IPR036682">
    <property type="entry name" value="OS_D_A10/PebIII_sf"/>
</dbReference>
<dbReference type="PANTHER" id="PTHR11257:SF12">
    <property type="entry name" value="EJACULATORY BULB-SPECIFIC PROTEIN 3-RELATED"/>
    <property type="match status" value="1"/>
</dbReference>
<dbReference type="SMR" id="Q6VYH6"/>
<dbReference type="SUPFAM" id="SSF100910">
    <property type="entry name" value="Chemosensory protein Csp2"/>
    <property type="match status" value="1"/>
</dbReference>
<name>Q6VYH6_GRYOR</name>
<proteinExistence type="evidence at transcript level"/>
<protein>
    <submittedName>
        <fullName evidence="2">Chemosensory protein</fullName>
    </submittedName>
</protein>
<dbReference type="AlphaFoldDB" id="Q6VYH6"/>
<dbReference type="Pfam" id="PF03392">
    <property type="entry name" value="OS-D"/>
    <property type="match status" value="1"/>
</dbReference>
<feature type="chain" id="PRO_5004281565" evidence="1">
    <location>
        <begin position="19"/>
        <end position="128"/>
    </location>
</feature>
<dbReference type="InterPro" id="IPR005055">
    <property type="entry name" value="A10/PebIII"/>
</dbReference>
<evidence type="ECO:0000313" key="2">
    <source>
        <dbReference type="EMBL" id="AAQ85057.1"/>
    </source>
</evidence>
<organism evidence="2">
    <name type="scientific">Gryllotalpa orientalis</name>
    <name type="common">Oriental mole cricket</name>
    <dbReference type="NCBI Taxonomy" id="213494"/>
    <lineage>
        <taxon>Eukaryota</taxon>
        <taxon>Metazoa</taxon>
        <taxon>Ecdysozoa</taxon>
        <taxon>Arthropoda</taxon>
        <taxon>Hexapoda</taxon>
        <taxon>Insecta</taxon>
        <taxon>Pterygota</taxon>
        <taxon>Neoptera</taxon>
        <taxon>Polyneoptera</taxon>
        <taxon>Orthoptera</taxon>
        <taxon>Ensifera</taxon>
        <taxon>Gryllidea</taxon>
        <taxon>Gryllotalpoidea</taxon>
        <taxon>Gryllotalpidae</taxon>
        <taxon>Gryllotalpinae</taxon>
        <taxon>Gryllotalpa</taxon>
    </lineage>
</organism>
<reference evidence="2" key="1">
    <citation type="journal article" date="2003" name="Int. J. Ind. Entomol.">
        <title>Molecular Cloning and Expression of a cDNA Encoding Putative Chemosensory Protein from the Mole Cricket, Gryllotalpa orientalis.</title>
        <authorList>
            <person name="Kim I."/>
            <person name="Lee K.S."/>
            <person name="Ryu K.S."/>
            <person name="Kim J.W."/>
            <person name="Ahn M.Y."/>
            <person name="Lee H.S."/>
            <person name="Sohn H.D."/>
            <person name="Jin B.R."/>
        </authorList>
    </citation>
    <scope>NUCLEOTIDE SEQUENCE</scope>
</reference>
<keyword evidence="1" id="KW-0732">Signal</keyword>
<evidence type="ECO:0000256" key="1">
    <source>
        <dbReference type="SAM" id="SignalP"/>
    </source>
</evidence>
<accession>Q6VYH6</accession>
<sequence>MNRFVLVFVAVVVAVAMAAPDGYTTKYDNVNLEEILSNDRLRNKYVECLTSTSDEHCTPEGKELKSVVSDALTTDCAKCNEKQKNGTKYVVDTLLDKYPDDYAKLEKVYDADGAYRKKYEVLKAEGKL</sequence>
<dbReference type="Gene3D" id="1.10.2080.10">
    <property type="entry name" value="Insect odorant-binding protein A10/Ejaculatory bulb-specific protein 3"/>
    <property type="match status" value="1"/>
</dbReference>
<dbReference type="EMBL" id="AY319767">
    <property type="protein sequence ID" value="AAQ85057.1"/>
    <property type="molecule type" value="mRNA"/>
</dbReference>
<feature type="signal peptide" evidence="1">
    <location>
        <begin position="1"/>
        <end position="18"/>
    </location>
</feature>
<dbReference type="PANTHER" id="PTHR11257">
    <property type="entry name" value="CHEMOSENSORY PROTEIN-RELATED"/>
    <property type="match status" value="1"/>
</dbReference>